<evidence type="ECO:0000256" key="2">
    <source>
        <dbReference type="SAM" id="MobiDB-lite"/>
    </source>
</evidence>
<reference evidence="5" key="1">
    <citation type="submission" date="2016-06" db="UniProtKB">
        <authorList>
            <consortium name="WormBaseParasite"/>
        </authorList>
    </citation>
    <scope>IDENTIFICATION</scope>
</reference>
<feature type="compositionally biased region" description="Basic and acidic residues" evidence="2">
    <location>
        <begin position="601"/>
        <end position="618"/>
    </location>
</feature>
<sequence length="641" mass="75940">MIIESEVPWKIRPSGEKVAAARSGNLNGFQSLCMQKKRHKNQKQRNARLRRYMKLAMGDLIRDALHATGIDEEMEHLIANAIIQSWSKNCSKNIINQLSTERKLKEKAKVRDIYVWEAKEPNLMKVRIIAEQLWRRLEQIYEIKLQTWKRNEEKKMEEMMARLRHEYEENFSLKQKQLEELTGRKNDEYKNKEDFLRNDIRMIFEKKKLECERAWREIEIAQKDLRFQNELLYNARENFQSEKDNELYLIEQERCSLKLIKDALKIHEKNLDQKLQEAIRKAREKDRIQIARMISGWNKKEAVLSKKYGMVWNKICEISYEQKFSAEEAVRLKELEEKVVQHQKKLTETKQTLCDALHRQRKTNEDLECIKNEKEKLSETNQKLMERLERRNATVKSLKKQLKLLEESAALRISELKFQHKLDVEKLQAITLELHKYRSNTLEKFHRPNSYPTTITVDSASSSTPTESSSFEQHFHDRMKVLNFTKQELDFEMEKLCVRSHSQPLDYIQSILSNAKISDLEKPVSGNCQESGHETQRFQKDYSITKIDPVHGKMVEMEESAMRTVPNNIEKNVEVEMGNNSSEKHAVDPLMVRYMKMIQDQKEKVESLPEQTPKKEDTEPSEESFVIEAGERLDTPSDFGW</sequence>
<protein>
    <submittedName>
        <fullName evidence="5">Coiled-coil domain-containing protein 176</fullName>
    </submittedName>
</protein>
<feature type="coiled-coil region" evidence="1">
    <location>
        <begin position="149"/>
        <end position="184"/>
    </location>
</feature>
<feature type="coiled-coil region" evidence="1">
    <location>
        <begin position="325"/>
        <end position="408"/>
    </location>
</feature>
<evidence type="ECO:0000313" key="5">
    <source>
        <dbReference type="WBParaSite" id="nOo.2.0.1.t05265-RA"/>
    </source>
</evidence>
<name>A0A182EB35_ONCOC</name>
<dbReference type="Proteomes" id="UP000271087">
    <property type="component" value="Unassembled WGS sequence"/>
</dbReference>
<dbReference type="WBParaSite" id="nOo.2.0.1.t05265-RA">
    <property type="protein sequence ID" value="nOo.2.0.1.t05265-RA"/>
    <property type="gene ID" value="nOo.2.0.1.g05265"/>
</dbReference>
<keyword evidence="1" id="KW-0175">Coiled coil</keyword>
<reference evidence="3 4" key="2">
    <citation type="submission" date="2018-08" db="EMBL/GenBank/DDBJ databases">
        <authorList>
            <person name="Laetsch R D."/>
            <person name="Stevens L."/>
            <person name="Kumar S."/>
            <person name="Blaxter L. M."/>
        </authorList>
    </citation>
    <scope>NUCLEOTIDE SEQUENCE [LARGE SCALE GENOMIC DNA]</scope>
</reference>
<keyword evidence="4" id="KW-1185">Reference proteome</keyword>
<proteinExistence type="predicted"/>
<dbReference type="STRING" id="42157.A0A182EB35"/>
<evidence type="ECO:0000313" key="3">
    <source>
        <dbReference type="EMBL" id="VDK76670.1"/>
    </source>
</evidence>
<gene>
    <name evidence="3" type="ORF">NOO_LOCUS5265</name>
</gene>
<evidence type="ECO:0000256" key="1">
    <source>
        <dbReference type="SAM" id="Coils"/>
    </source>
</evidence>
<evidence type="ECO:0000313" key="4">
    <source>
        <dbReference type="Proteomes" id="UP000271087"/>
    </source>
</evidence>
<dbReference type="AlphaFoldDB" id="A0A182EB35"/>
<feature type="region of interest" description="Disordered" evidence="2">
    <location>
        <begin position="601"/>
        <end position="641"/>
    </location>
</feature>
<organism evidence="5">
    <name type="scientific">Onchocerca ochengi</name>
    <name type="common">Filarial nematode worm</name>
    <dbReference type="NCBI Taxonomy" id="42157"/>
    <lineage>
        <taxon>Eukaryota</taxon>
        <taxon>Metazoa</taxon>
        <taxon>Ecdysozoa</taxon>
        <taxon>Nematoda</taxon>
        <taxon>Chromadorea</taxon>
        <taxon>Rhabditida</taxon>
        <taxon>Spirurina</taxon>
        <taxon>Spiruromorpha</taxon>
        <taxon>Filarioidea</taxon>
        <taxon>Onchocercidae</taxon>
        <taxon>Onchocerca</taxon>
    </lineage>
</organism>
<accession>A0A182EB35</accession>
<dbReference type="EMBL" id="UYRW01001358">
    <property type="protein sequence ID" value="VDK76670.1"/>
    <property type="molecule type" value="Genomic_DNA"/>
</dbReference>
<dbReference type="OrthoDB" id="5820020at2759"/>